<dbReference type="OrthoDB" id="48795at2759"/>
<evidence type="ECO:0000259" key="2">
    <source>
        <dbReference type="Pfam" id="PF10441"/>
    </source>
</evidence>
<name>A0A9K3KQ98_9STRA</name>
<dbReference type="Pfam" id="PF10441">
    <property type="entry name" value="Urb2"/>
    <property type="match status" value="1"/>
</dbReference>
<keyword evidence="4" id="KW-1185">Reference proteome</keyword>
<reference evidence="3" key="2">
    <citation type="submission" date="2021-04" db="EMBL/GenBank/DDBJ databases">
        <authorList>
            <person name="Podell S."/>
        </authorList>
    </citation>
    <scope>NUCLEOTIDE SEQUENCE</scope>
    <source>
        <strain evidence="3">Hildebrandi</strain>
    </source>
</reference>
<accession>A0A9K3KQ98</accession>
<evidence type="ECO:0000313" key="3">
    <source>
        <dbReference type="EMBL" id="KAG7347175.1"/>
    </source>
</evidence>
<gene>
    <name evidence="3" type="ORF">IV203_006244</name>
</gene>
<dbReference type="EMBL" id="JAGRRH010000021">
    <property type="protein sequence ID" value="KAG7347175.1"/>
    <property type="molecule type" value="Genomic_DNA"/>
</dbReference>
<dbReference type="GO" id="GO:0042254">
    <property type="term" value="P:ribosome biogenesis"/>
    <property type="evidence" value="ECO:0007669"/>
    <property type="project" value="TreeGrafter"/>
</dbReference>
<proteinExistence type="predicted"/>
<reference evidence="3" key="1">
    <citation type="journal article" date="2021" name="Sci. Rep.">
        <title>Diploid genomic architecture of Nitzschia inconspicua, an elite biomass production diatom.</title>
        <authorList>
            <person name="Oliver A."/>
            <person name="Podell S."/>
            <person name="Pinowska A."/>
            <person name="Traller J.C."/>
            <person name="Smith S.R."/>
            <person name="McClure R."/>
            <person name="Beliaev A."/>
            <person name="Bohutskyi P."/>
            <person name="Hill E.A."/>
            <person name="Rabines A."/>
            <person name="Zheng H."/>
            <person name="Allen L.Z."/>
            <person name="Kuo A."/>
            <person name="Grigoriev I.V."/>
            <person name="Allen A.E."/>
            <person name="Hazlebeck D."/>
            <person name="Allen E.E."/>
        </authorList>
    </citation>
    <scope>NUCLEOTIDE SEQUENCE</scope>
    <source>
        <strain evidence="3">Hildebrandi</strain>
    </source>
</reference>
<dbReference type="PANTHER" id="PTHR15682:SF2">
    <property type="entry name" value="UNHEALTHY RIBOSOME BIOGENESIS PROTEIN 2 HOMOLOG"/>
    <property type="match status" value="1"/>
</dbReference>
<feature type="region of interest" description="Disordered" evidence="1">
    <location>
        <begin position="1"/>
        <end position="66"/>
    </location>
</feature>
<organism evidence="3 4">
    <name type="scientific">Nitzschia inconspicua</name>
    <dbReference type="NCBI Taxonomy" id="303405"/>
    <lineage>
        <taxon>Eukaryota</taxon>
        <taxon>Sar</taxon>
        <taxon>Stramenopiles</taxon>
        <taxon>Ochrophyta</taxon>
        <taxon>Bacillariophyta</taxon>
        <taxon>Bacillariophyceae</taxon>
        <taxon>Bacillariophycidae</taxon>
        <taxon>Bacillariales</taxon>
        <taxon>Bacillariaceae</taxon>
        <taxon>Nitzschia</taxon>
    </lineage>
</organism>
<protein>
    <submittedName>
        <fullName evidence="3">Urb2/Npa2 family protein</fullName>
    </submittedName>
</protein>
<dbReference type="InterPro" id="IPR018849">
    <property type="entry name" value="Urb2/Npa2_C"/>
</dbReference>
<evidence type="ECO:0000256" key="1">
    <source>
        <dbReference type="SAM" id="MobiDB-lite"/>
    </source>
</evidence>
<dbReference type="PANTHER" id="PTHR15682">
    <property type="entry name" value="UNHEALTHY RIBOSOME BIOGENESIS PROTEIN 2 HOMOLOG"/>
    <property type="match status" value="1"/>
</dbReference>
<sequence length="1615" mass="182323">MTSKRKRPDDDTNVSSQLSRQKKRQPPEEEHFETTQPSCNPFLKLYGKLPSQTDDTDHSSSQSTHESTITIFDRMLEFSNLSNQSFKKICSVENKMEAALLEESVEDLLIYLDIDESSKEVIKRKNQVNQERDACRLVVGSTLVSRADALNLLLPWSIKGILQAETYRTNSFSDYSLLLQPSVTKIEHLFWKTLHATLTWKIRSSTNEDNASLTLSTMHKIVPLALDTAINNDRGADTNPENIFLARESFCLLIDNLYQPSFDAVCDSLLPAIAKANLQTAAQTETWLRVTKSILSLLLTRLRNANPKKSFQVLLRTDTFLHLALVFHHLQSCREIELNCKTESNLWDIVQTTYRSFIMEGFFRLSHHIDGFRSLQLVIPKTMFEPINSNEKGNRDTEDEKSTKVFSCYQEGLLSLLRASIVQRNVDGLENAVNENSVIAIVDFATVLVEAFLSQTTELQVQQQNQHQNTTKKNKNVSKIVHLQFRFVANVIGYLLEALLQHPAQNESLHVALYGAVAKILRLLLDFNVYRPSAKNIEEKDFLNAIAKGTVAAMMAERSVAETNVSNPHIVLPTLPTESSCTFNILTILFQLDHTTLQDQLHSIFAWCVTSEPTSQDRYGTTTVCTHFLVVLIGTFKKLRQVDLFYKNYHEGLRVLLKTENHDRLHNLNVLSRCDVVSSTLGDAVHTSPIQQIKRIFSDANETISDMVDSRNSVTSKCSALSTAIRLLVLLVRNVRIDVTTHSELSPSILNIMRNTIPKLLDCKVVMKQSELSFFDETIALCSCTLNAKQRCEFWVTKETSRSVDKDEIHAAILQALDDAVATQAIQKSTNKIATRLQNELKLLACQRIRQLHTQMFEKEQVLFTNVAKDGLSNAELSEARKLVHFVLQNGGSKVEHKDLDSRLSSWEVLSETLQTWTPHAGAEEVDTFLDLFLRILSSEAIPDERRLSNVGVLLKDASFLEIASVSKRLGVRVVSIIVTAFTEVLKCDQNEHSRLLAIVGAKSNEGKIIRHDLSPFVPRSEDLDFIESSIQRCNMLLLTINGVQSCVWESCDDPLNTLEIMISIDNVIVVGLLPSIRLETSVLTSIACNLRSASSRLLLALYDQHDILAFGPRHRILLQHVLNSVQITISALDFLKAEKDKMDLILSSSRLLSSAVRFSANADFDFPKDAVSLLDGSVCRKLDTSDENWEAFTISCATGLLRVVRNSDVLNGEDVLRAIEIRHWKKAQNCVMRLMETDSINWNLSMDFLAEGLRVSANGKKRYRGSKLLLDDQFVSQIVGSIRDTMSSNTAKRLAYLLSCLAHSQLSKRTRDEVINQLFHHHSKGRKEFKTPLCAFVAHMEPDQLSEFVTNLCKGPNFCQVSVDAARIELFHSLLLSSEDPDRLEVLSSHTEFFLGACLQLLSWEATNHDTDGKIISLQLVTSLITEIASRREIATIREKDVATIISSMTLTVERFLTVTTKDNDEIMRGVNAFEACYSLLSFFMQRFSKQTQSCLSCLTRCLMTMLEFTLYVPMPEASLLECGQRFSRLCELLLPHGEVYKKHVLSLIVQFVKGLADDVDAIRKKSLLNGIYCLLDIIQDHETKQLNSMLDEMGRALLLSVHQGYKKHTYKGQ</sequence>
<dbReference type="GO" id="GO:0005730">
    <property type="term" value="C:nucleolus"/>
    <property type="evidence" value="ECO:0007669"/>
    <property type="project" value="TreeGrafter"/>
</dbReference>
<comment type="caution">
    <text evidence="3">The sequence shown here is derived from an EMBL/GenBank/DDBJ whole genome shotgun (WGS) entry which is preliminary data.</text>
</comment>
<dbReference type="InterPro" id="IPR052609">
    <property type="entry name" value="Ribosome_Biogenesis_Reg"/>
</dbReference>
<feature type="domain" description="Nucleolar 27S pre-rRNA processing Urb2/Npa2 C-terminal" evidence="2">
    <location>
        <begin position="1422"/>
        <end position="1615"/>
    </location>
</feature>
<evidence type="ECO:0000313" key="4">
    <source>
        <dbReference type="Proteomes" id="UP000693970"/>
    </source>
</evidence>
<dbReference type="Proteomes" id="UP000693970">
    <property type="component" value="Unassembled WGS sequence"/>
</dbReference>